<reference evidence="3 4" key="1">
    <citation type="submission" date="2016-06" db="EMBL/GenBank/DDBJ databases">
        <title>Evolution of pathogenesis and genome organization in the Tremellales.</title>
        <authorList>
            <person name="Cuomo C."/>
            <person name="Litvintseva A."/>
            <person name="Heitman J."/>
            <person name="Chen Y."/>
            <person name="Sun S."/>
            <person name="Springer D."/>
            <person name="Dromer F."/>
            <person name="Young S."/>
            <person name="Zeng Q."/>
            <person name="Chapman S."/>
            <person name="Gujja S."/>
            <person name="Saif S."/>
            <person name="Birren B."/>
        </authorList>
    </citation>
    <scope>NUCLEOTIDE SEQUENCE [LARGE SCALE GENOMIC DNA]</scope>
    <source>
        <strain evidence="3 4">ATCC 28783</strain>
    </source>
</reference>
<sequence length="360" mass="38685">MTSSPVKAYLDRSVAMLRRNAVKVLQMDMSPNPPPLPIFSFSSASSSTSLTPVSSFALGSDIDIGGLSTAFLTPVPAPSPSSSSASASIATGFSHDDHDANGKTQSQSHVAFHGNMSLVVPQAYQGRIRTGYAAFRNKTRPSLFGEETWDLSMYTHLRLVVGYRGWEGWRSRWVVNIQTDGPIRSDLFQHRLRLPPTPTPASIPSDPLAPPPPIFTTLHLPLAEFVLTNSGQTSATQIPMLRERVRTIGFGLLGGDRGGVAPPPPPPAAVAEKLKRLGAGGWGDGPVETDSELEELISADTTTPSSMLAPHGNGGGYHRVTSPLNEKSEMDEMVTSESEGYFELCVRSVDAVKYDPEDEE</sequence>
<feature type="domain" description="NADH:ubiquinone oxidoreductase intermediate-associated protein 30" evidence="2">
    <location>
        <begin position="52"/>
        <end position="205"/>
    </location>
</feature>
<dbReference type="InParanoid" id="A0A4Q1BRP4"/>
<feature type="region of interest" description="Disordered" evidence="1">
    <location>
        <begin position="82"/>
        <end position="106"/>
    </location>
</feature>
<gene>
    <name evidence="3" type="ORF">M231_02111</name>
</gene>
<dbReference type="GO" id="GO:0051082">
    <property type="term" value="F:unfolded protein binding"/>
    <property type="evidence" value="ECO:0007669"/>
    <property type="project" value="TreeGrafter"/>
</dbReference>
<dbReference type="AlphaFoldDB" id="A0A4Q1BRP4"/>
<dbReference type="InterPro" id="IPR013857">
    <property type="entry name" value="NADH-UbQ_OxRdtase-assoc_prot30"/>
</dbReference>
<comment type="caution">
    <text evidence="3">The sequence shown here is derived from an EMBL/GenBank/DDBJ whole genome shotgun (WGS) entry which is preliminary data.</text>
</comment>
<dbReference type="GO" id="GO:0006120">
    <property type="term" value="P:mitochondrial electron transport, NADH to ubiquinone"/>
    <property type="evidence" value="ECO:0007669"/>
    <property type="project" value="TreeGrafter"/>
</dbReference>
<dbReference type="GO" id="GO:0010257">
    <property type="term" value="P:NADH dehydrogenase complex assembly"/>
    <property type="evidence" value="ECO:0007669"/>
    <property type="project" value="TreeGrafter"/>
</dbReference>
<keyword evidence="4" id="KW-1185">Reference proteome</keyword>
<accession>A0A4Q1BRP4</accession>
<dbReference type="Proteomes" id="UP000289152">
    <property type="component" value="Unassembled WGS sequence"/>
</dbReference>
<dbReference type="STRING" id="5217.A0A4Q1BRP4"/>
<evidence type="ECO:0000313" key="4">
    <source>
        <dbReference type="Proteomes" id="UP000289152"/>
    </source>
</evidence>
<dbReference type="EMBL" id="SDIL01000016">
    <property type="protein sequence ID" value="RXK40654.1"/>
    <property type="molecule type" value="Genomic_DNA"/>
</dbReference>
<evidence type="ECO:0000256" key="1">
    <source>
        <dbReference type="SAM" id="MobiDB-lite"/>
    </source>
</evidence>
<proteinExistence type="predicted"/>
<dbReference type="InterPro" id="IPR039131">
    <property type="entry name" value="NDUFAF1"/>
</dbReference>
<evidence type="ECO:0000259" key="2">
    <source>
        <dbReference type="Pfam" id="PF08547"/>
    </source>
</evidence>
<dbReference type="PANTHER" id="PTHR13194:SF18">
    <property type="entry name" value="COMPLEX I INTERMEDIATE-ASSOCIATED PROTEIN 30, MITOCHONDRIAL"/>
    <property type="match status" value="1"/>
</dbReference>
<dbReference type="Pfam" id="PF08547">
    <property type="entry name" value="CIA30"/>
    <property type="match status" value="1"/>
</dbReference>
<name>A0A4Q1BRP4_TREME</name>
<evidence type="ECO:0000313" key="3">
    <source>
        <dbReference type="EMBL" id="RXK40654.1"/>
    </source>
</evidence>
<protein>
    <recommendedName>
        <fullName evidence="2">NADH:ubiquinone oxidoreductase intermediate-associated protein 30 domain-containing protein</fullName>
    </recommendedName>
</protein>
<organism evidence="3 4">
    <name type="scientific">Tremella mesenterica</name>
    <name type="common">Jelly fungus</name>
    <dbReference type="NCBI Taxonomy" id="5217"/>
    <lineage>
        <taxon>Eukaryota</taxon>
        <taxon>Fungi</taxon>
        <taxon>Dikarya</taxon>
        <taxon>Basidiomycota</taxon>
        <taxon>Agaricomycotina</taxon>
        <taxon>Tremellomycetes</taxon>
        <taxon>Tremellales</taxon>
        <taxon>Tremellaceae</taxon>
        <taxon>Tremella</taxon>
    </lineage>
</organism>
<dbReference type="GO" id="GO:0005739">
    <property type="term" value="C:mitochondrion"/>
    <property type="evidence" value="ECO:0007669"/>
    <property type="project" value="TreeGrafter"/>
</dbReference>
<feature type="region of interest" description="Disordered" evidence="1">
    <location>
        <begin position="303"/>
        <end position="322"/>
    </location>
</feature>
<dbReference type="OrthoDB" id="42561at2759"/>
<dbReference type="VEuPathDB" id="FungiDB:TREMEDRAFT_61736"/>
<dbReference type="PANTHER" id="PTHR13194">
    <property type="entry name" value="COMPLEX I INTERMEDIATE-ASSOCIATED PROTEIN 30"/>
    <property type="match status" value="1"/>
</dbReference>